<evidence type="ECO:0000256" key="2">
    <source>
        <dbReference type="ARBA" id="ARBA00022723"/>
    </source>
</evidence>
<name>A0A2N8UGP6_9BASI</name>
<organism evidence="4 5">
    <name type="scientific">Sporisorium reilianum f. sp. reilianum</name>
    <dbReference type="NCBI Taxonomy" id="72559"/>
    <lineage>
        <taxon>Eukaryota</taxon>
        <taxon>Fungi</taxon>
        <taxon>Dikarya</taxon>
        <taxon>Basidiomycota</taxon>
        <taxon>Ustilaginomycotina</taxon>
        <taxon>Ustilaginomycetes</taxon>
        <taxon>Ustilaginales</taxon>
        <taxon>Ustilaginaceae</taxon>
        <taxon>Sporisorium</taxon>
    </lineage>
</organism>
<keyword evidence="2" id="KW-0479">Metal-binding</keyword>
<comment type="cofactor">
    <cofactor evidence="1">
        <name>a divalent metal cation</name>
        <dbReference type="ChEBI" id="CHEBI:60240"/>
    </cofactor>
</comment>
<sequence>MPSQQPLFQLSLLALAAAISHFIFNVRDNKQLLIKPCSYLDLKEMLDNHFKDNFGFEHSEFDEIHAALKLPELIKTNVQDTEDSHTALLMLLGYLRGRTLRGLESQFGWSKSRISRVRSEVANQLLTKWGHLLDVHHNTLLSKQCLKSTPDGLIFAQGPWDGSENNWSVWTKSGVADWLQNSSFTKDNRTLYLFGDKGYHLDHHLIVPYKGNNMKPKETWFNVIMSKYRITVEWAIGLVSVLFPWLNNKQQQKFLLMPVANNYLIGVILWNALSCLKGNTTSQYFDLPSLDMYFRENVQSSAAA</sequence>
<evidence type="ECO:0000259" key="3">
    <source>
        <dbReference type="Pfam" id="PF13359"/>
    </source>
</evidence>
<evidence type="ECO:0000313" key="4">
    <source>
        <dbReference type="EMBL" id="SJX63929.1"/>
    </source>
</evidence>
<proteinExistence type="predicted"/>
<reference evidence="4 5" key="1">
    <citation type="submission" date="2017-02" db="EMBL/GenBank/DDBJ databases">
        <authorList>
            <person name="Peterson S.W."/>
        </authorList>
    </citation>
    <scope>NUCLEOTIDE SEQUENCE [LARGE SCALE GENOMIC DNA]</scope>
    <source>
        <strain evidence="4 5">SRS1_H2-8</strain>
    </source>
</reference>
<gene>
    <name evidence="4" type="ORF">SRS1_25033</name>
</gene>
<dbReference type="AlphaFoldDB" id="A0A2N8UGP6"/>
<evidence type="ECO:0000256" key="1">
    <source>
        <dbReference type="ARBA" id="ARBA00001968"/>
    </source>
</evidence>
<dbReference type="GO" id="GO:0046872">
    <property type="term" value="F:metal ion binding"/>
    <property type="evidence" value="ECO:0007669"/>
    <property type="project" value="UniProtKB-KW"/>
</dbReference>
<accession>A0A2N8UGP6</accession>
<dbReference type="EMBL" id="LT795063">
    <property type="protein sequence ID" value="SJX63929.1"/>
    <property type="molecule type" value="Genomic_DNA"/>
</dbReference>
<evidence type="ECO:0000313" key="5">
    <source>
        <dbReference type="Proteomes" id="UP000239563"/>
    </source>
</evidence>
<feature type="domain" description="DDE Tnp4" evidence="3">
    <location>
        <begin position="148"/>
        <end position="254"/>
    </location>
</feature>
<dbReference type="Proteomes" id="UP000239563">
    <property type="component" value="Chromosome X"/>
</dbReference>
<protein>
    <recommendedName>
        <fullName evidence="3">DDE Tnp4 domain-containing protein</fullName>
    </recommendedName>
</protein>
<dbReference type="InterPro" id="IPR027806">
    <property type="entry name" value="HARBI1_dom"/>
</dbReference>
<dbReference type="Pfam" id="PF13359">
    <property type="entry name" value="DDE_Tnp_4"/>
    <property type="match status" value="1"/>
</dbReference>